<dbReference type="Proteomes" id="UP000245119">
    <property type="component" value="Linkage Group LG7"/>
</dbReference>
<protein>
    <recommendedName>
        <fullName evidence="2">Immunoglobulin V-set domain-containing protein</fullName>
    </recommendedName>
</protein>
<proteinExistence type="predicted"/>
<evidence type="ECO:0000313" key="4">
    <source>
        <dbReference type="Proteomes" id="UP000245119"/>
    </source>
</evidence>
<evidence type="ECO:0000259" key="2">
    <source>
        <dbReference type="Pfam" id="PF07686"/>
    </source>
</evidence>
<keyword evidence="4" id="KW-1185">Reference proteome</keyword>
<sequence>MQVVPSTLRLSGTNQTVTLTCSIPSTATVQSVYAMTMSRNTSSQPSQEQVLALADAISPQARLVSASEGGLPANSATVSGGTTQKSMQVILRQPDCKDAGVYRCVISYNNGTDAKPSAVDSSQNLTVTGKLIFFRLLLPWTWEYNDKIYGWSTYIQDSDIRMDTPTLVPGTCYYRQVCYLTLVLALADSEREYKCTVENDGDKDSASLTLGIVNEDGNAPIQTSSTQSHTLPPASPTENYSSTAGAISDNTILCLVTSVCLMVLIQTGP</sequence>
<dbReference type="Pfam" id="PF07686">
    <property type="entry name" value="V-set"/>
    <property type="match status" value="1"/>
</dbReference>
<gene>
    <name evidence="3" type="ORF">C0Q70_12282</name>
</gene>
<dbReference type="EMBL" id="PZQS01000007">
    <property type="protein sequence ID" value="PVD27130.1"/>
    <property type="molecule type" value="Genomic_DNA"/>
</dbReference>
<dbReference type="InterPro" id="IPR036179">
    <property type="entry name" value="Ig-like_dom_sf"/>
</dbReference>
<dbReference type="InterPro" id="IPR013783">
    <property type="entry name" value="Ig-like_fold"/>
</dbReference>
<dbReference type="InterPro" id="IPR013106">
    <property type="entry name" value="Ig_V-set"/>
</dbReference>
<feature type="domain" description="Immunoglobulin V-set" evidence="2">
    <location>
        <begin position="12"/>
        <end position="111"/>
    </location>
</feature>
<accession>A0A2T7P132</accession>
<dbReference type="AlphaFoldDB" id="A0A2T7P132"/>
<evidence type="ECO:0000313" key="3">
    <source>
        <dbReference type="EMBL" id="PVD27130.1"/>
    </source>
</evidence>
<feature type="region of interest" description="Disordered" evidence="1">
    <location>
        <begin position="221"/>
        <end position="241"/>
    </location>
</feature>
<dbReference type="SUPFAM" id="SSF48726">
    <property type="entry name" value="Immunoglobulin"/>
    <property type="match status" value="1"/>
</dbReference>
<comment type="caution">
    <text evidence="3">The sequence shown here is derived from an EMBL/GenBank/DDBJ whole genome shotgun (WGS) entry which is preliminary data.</text>
</comment>
<dbReference type="Gene3D" id="2.60.40.10">
    <property type="entry name" value="Immunoglobulins"/>
    <property type="match status" value="1"/>
</dbReference>
<organism evidence="3 4">
    <name type="scientific">Pomacea canaliculata</name>
    <name type="common">Golden apple snail</name>
    <dbReference type="NCBI Taxonomy" id="400727"/>
    <lineage>
        <taxon>Eukaryota</taxon>
        <taxon>Metazoa</taxon>
        <taxon>Spiralia</taxon>
        <taxon>Lophotrochozoa</taxon>
        <taxon>Mollusca</taxon>
        <taxon>Gastropoda</taxon>
        <taxon>Caenogastropoda</taxon>
        <taxon>Architaenioglossa</taxon>
        <taxon>Ampullarioidea</taxon>
        <taxon>Ampullariidae</taxon>
        <taxon>Pomacea</taxon>
    </lineage>
</organism>
<evidence type="ECO:0000256" key="1">
    <source>
        <dbReference type="SAM" id="MobiDB-lite"/>
    </source>
</evidence>
<name>A0A2T7P132_POMCA</name>
<reference evidence="3 4" key="1">
    <citation type="submission" date="2018-04" db="EMBL/GenBank/DDBJ databases">
        <title>The genome of golden apple snail Pomacea canaliculata provides insight into stress tolerance and invasive adaptation.</title>
        <authorList>
            <person name="Liu C."/>
            <person name="Liu B."/>
            <person name="Ren Y."/>
            <person name="Zhang Y."/>
            <person name="Wang H."/>
            <person name="Li S."/>
            <person name="Jiang F."/>
            <person name="Yin L."/>
            <person name="Zhang G."/>
            <person name="Qian W."/>
            <person name="Fan W."/>
        </authorList>
    </citation>
    <scope>NUCLEOTIDE SEQUENCE [LARGE SCALE GENOMIC DNA]</scope>
    <source>
        <strain evidence="3">SZHN2017</strain>
        <tissue evidence="3">Muscle</tissue>
    </source>
</reference>
<dbReference type="OrthoDB" id="6135345at2759"/>